<dbReference type="AlphaFoldDB" id="A0A366WYJ9"/>
<proteinExistence type="predicted"/>
<keyword evidence="1" id="KW-0732">Signal</keyword>
<sequence>MQISGSKARRQLARLWPGPARRVRQMARLWLLAALGTWAGPVAAQMGAKDIGEWFPDGQTIKDASFQLPTTRYAHGVLGDAIEFGGLSISFDGRNGVTSNVTVELPTDHVFEDMEPRLVDLNLDGHADAVMVVETDMALGAALALYGPSGKIAETPHIGRTNRWLAPVGAADLDGDGHIEIAYIDRPHLAKTLRIWRFSNQRLNEIAQIPGLTNHRIGDDYIFGGIANCGSAPEMILASGNWRRLQSVTFDRGWDVKDLGPLSSKGALEALSCDQNK</sequence>
<name>A0A366WYJ9_9RHOB</name>
<accession>A0A366WYJ9</accession>
<protein>
    <submittedName>
        <fullName evidence="2">VCBS repeat-containing protein</fullName>
    </submittedName>
</protein>
<evidence type="ECO:0000313" key="3">
    <source>
        <dbReference type="Proteomes" id="UP000252706"/>
    </source>
</evidence>
<dbReference type="InterPro" id="IPR028994">
    <property type="entry name" value="Integrin_alpha_N"/>
</dbReference>
<organism evidence="2 3">
    <name type="scientific">Phaeobacter gallaeciensis</name>
    <dbReference type="NCBI Taxonomy" id="60890"/>
    <lineage>
        <taxon>Bacteria</taxon>
        <taxon>Pseudomonadati</taxon>
        <taxon>Pseudomonadota</taxon>
        <taxon>Alphaproteobacteria</taxon>
        <taxon>Rhodobacterales</taxon>
        <taxon>Roseobacteraceae</taxon>
        <taxon>Phaeobacter</taxon>
    </lineage>
</organism>
<dbReference type="EMBL" id="QOCE01000029">
    <property type="protein sequence ID" value="RBW55510.1"/>
    <property type="molecule type" value="Genomic_DNA"/>
</dbReference>
<dbReference type="OrthoDB" id="58662at2"/>
<evidence type="ECO:0000313" key="2">
    <source>
        <dbReference type="EMBL" id="RBW55510.1"/>
    </source>
</evidence>
<dbReference type="RefSeq" id="WP_113823378.1">
    <property type="nucleotide sequence ID" value="NZ_QOCE01000029.1"/>
</dbReference>
<dbReference type="InterPro" id="IPR013517">
    <property type="entry name" value="FG-GAP"/>
</dbReference>
<evidence type="ECO:0000256" key="1">
    <source>
        <dbReference type="ARBA" id="ARBA00022729"/>
    </source>
</evidence>
<dbReference type="SUPFAM" id="SSF69318">
    <property type="entry name" value="Integrin alpha N-terminal domain"/>
    <property type="match status" value="1"/>
</dbReference>
<reference evidence="2 3" key="1">
    <citation type="submission" date="2018-07" db="EMBL/GenBank/DDBJ databases">
        <title>Modular assembly of carbohydrate-degrading microbial communities in the ocean.</title>
        <authorList>
            <person name="Enke T.N."/>
            <person name="Datta M.S."/>
            <person name="Schwartzman J.A."/>
            <person name="Cermak N."/>
            <person name="Schmitz D.A."/>
            <person name="Barrere J."/>
            <person name="Cordero O.X."/>
        </authorList>
    </citation>
    <scope>NUCLEOTIDE SEQUENCE [LARGE SCALE GENOMIC DNA]</scope>
    <source>
        <strain evidence="2 3">C3M10</strain>
    </source>
</reference>
<gene>
    <name evidence="2" type="ORF">DS909_10355</name>
</gene>
<dbReference type="Proteomes" id="UP000252706">
    <property type="component" value="Unassembled WGS sequence"/>
</dbReference>
<dbReference type="Pfam" id="PF13517">
    <property type="entry name" value="FG-GAP_3"/>
    <property type="match status" value="1"/>
</dbReference>
<comment type="caution">
    <text evidence="2">The sequence shown here is derived from an EMBL/GenBank/DDBJ whole genome shotgun (WGS) entry which is preliminary data.</text>
</comment>